<feature type="domain" description="TGS" evidence="7">
    <location>
        <begin position="272"/>
        <end position="355"/>
    </location>
</feature>
<dbReference type="Pfam" id="PF01926">
    <property type="entry name" value="MMR_HSR1"/>
    <property type="match status" value="1"/>
</dbReference>
<dbReference type="PRINTS" id="PR00326">
    <property type="entry name" value="GTP1OBG"/>
</dbReference>
<sequence length="357" mass="38407">MDKLGLVGLANAGKSTLFNALTGLDTPVAPHPFTTTDTTIAEAVVPDERVDALAAIHHSRKLVYAHMQLADIAGLTAGSSQGAGLGNRFLGQLREADAILYVLRAFHDDRVPGDDDPIANLDALELELTLADLASVESALERRRKVARSDPSARPEVAALEVVQAVLADGIPLYRATLETDVLELVRSAFLITTKPAIAVINADEGAEADVAVEDTVRGRLGDHATVVTAPLALEAELARLEPAERAEMMEALAIGSSALERIARAAFETLERWTFFTSGDKDTHAWTFRRGSNAQTCAGIIHSDLARGFIRAEVASWRDVVEAGSWTRAKAQNKVRLEGRDYLVADGDVLEIRFNV</sequence>
<dbReference type="GO" id="GO:0046872">
    <property type="term" value="F:metal ion binding"/>
    <property type="evidence" value="ECO:0007669"/>
    <property type="project" value="UniProtKB-KW"/>
</dbReference>
<reference evidence="8 9" key="1">
    <citation type="journal article" date="2009" name="Stand. Genomic Sci.">
        <title>Complete genome sequence of Acidimicrobium ferrooxidans type strain (ICP).</title>
        <authorList>
            <person name="Clum A."/>
            <person name="Nolan M."/>
            <person name="Lang E."/>
            <person name="Glavina Del Rio T."/>
            <person name="Tice H."/>
            <person name="Copeland A."/>
            <person name="Cheng J.F."/>
            <person name="Lucas S."/>
            <person name="Chen F."/>
            <person name="Bruce D."/>
            <person name="Goodwin L."/>
            <person name="Pitluck S."/>
            <person name="Ivanova N."/>
            <person name="Mavrommatis K."/>
            <person name="Mikhailova N."/>
            <person name="Pati A."/>
            <person name="Chen A."/>
            <person name="Palaniappan K."/>
            <person name="Goker M."/>
            <person name="Spring S."/>
            <person name="Land M."/>
            <person name="Hauser L."/>
            <person name="Chang Y.J."/>
            <person name="Jeffries C.C."/>
            <person name="Chain P."/>
            <person name="Bristow J."/>
            <person name="Eisen J.A."/>
            <person name="Markowitz V."/>
            <person name="Hugenholtz P."/>
            <person name="Kyrpides N.C."/>
            <person name="Klenk H.P."/>
            <person name="Lapidus A."/>
        </authorList>
    </citation>
    <scope>NUCLEOTIDE SEQUENCE [LARGE SCALE GENOMIC DNA]</scope>
    <source>
        <strain evidence="9">DSM 10331 / JCM 15462 / NBRC 103882 / ICP</strain>
    </source>
</reference>
<feature type="domain" description="OBG-type G" evidence="6">
    <location>
        <begin position="2"/>
        <end position="357"/>
    </location>
</feature>
<organism evidence="8 9">
    <name type="scientific">Acidimicrobium ferrooxidans (strain DSM 10331 / JCM 15462 / NBRC 103882 / ICP)</name>
    <dbReference type="NCBI Taxonomy" id="525909"/>
    <lineage>
        <taxon>Bacteria</taxon>
        <taxon>Bacillati</taxon>
        <taxon>Actinomycetota</taxon>
        <taxon>Acidimicrobiia</taxon>
        <taxon>Acidimicrobiales</taxon>
        <taxon>Acidimicrobiaceae</taxon>
        <taxon>Acidimicrobium</taxon>
    </lineage>
</organism>
<dbReference type="GO" id="GO:0005524">
    <property type="term" value="F:ATP binding"/>
    <property type="evidence" value="ECO:0007669"/>
    <property type="project" value="UniProtKB-KW"/>
</dbReference>
<evidence type="ECO:0000256" key="5">
    <source>
        <dbReference type="ARBA" id="ARBA00022842"/>
    </source>
</evidence>
<dbReference type="FunFam" id="3.10.20.30:FF:000001">
    <property type="entry name" value="Ribosome-binding ATPase YchF"/>
    <property type="match status" value="1"/>
</dbReference>
<dbReference type="Gene3D" id="3.40.50.300">
    <property type="entry name" value="P-loop containing nucleotide triphosphate hydrolases"/>
    <property type="match status" value="1"/>
</dbReference>
<gene>
    <name evidence="8" type="ordered locus">Afer_0532</name>
</gene>
<dbReference type="Proteomes" id="UP000000771">
    <property type="component" value="Chromosome"/>
</dbReference>
<keyword evidence="4" id="KW-0067">ATP-binding</keyword>
<dbReference type="SUPFAM" id="SSF52540">
    <property type="entry name" value="P-loop containing nucleoside triphosphate hydrolases"/>
    <property type="match status" value="1"/>
</dbReference>
<dbReference type="HOGENOM" id="CLU_018395_0_1_11"/>
<dbReference type="GO" id="GO:0016887">
    <property type="term" value="F:ATP hydrolysis activity"/>
    <property type="evidence" value="ECO:0007669"/>
    <property type="project" value="InterPro"/>
</dbReference>
<dbReference type="Gene3D" id="1.10.150.300">
    <property type="entry name" value="TGS-like domain"/>
    <property type="match status" value="1"/>
</dbReference>
<dbReference type="STRING" id="525909.Afer_0532"/>
<keyword evidence="2" id="KW-0479">Metal-binding</keyword>
<dbReference type="InterPro" id="IPR027417">
    <property type="entry name" value="P-loop_NTPase"/>
</dbReference>
<dbReference type="GO" id="GO:0005525">
    <property type="term" value="F:GTP binding"/>
    <property type="evidence" value="ECO:0007669"/>
    <property type="project" value="InterPro"/>
</dbReference>
<dbReference type="InterPro" id="IPR012675">
    <property type="entry name" value="Beta-grasp_dom_sf"/>
</dbReference>
<comment type="cofactor">
    <cofactor evidence="1">
        <name>Mg(2+)</name>
        <dbReference type="ChEBI" id="CHEBI:18420"/>
    </cofactor>
</comment>
<dbReference type="KEGG" id="afo:Afer_0532"/>
<dbReference type="PANTHER" id="PTHR23305:SF18">
    <property type="entry name" value="OBG-TYPE G DOMAIN-CONTAINING PROTEIN"/>
    <property type="match status" value="1"/>
</dbReference>
<dbReference type="InterPro" id="IPR023192">
    <property type="entry name" value="TGS-like_dom_sf"/>
</dbReference>
<dbReference type="InterPro" id="IPR013029">
    <property type="entry name" value="YchF_C"/>
</dbReference>
<evidence type="ECO:0000313" key="8">
    <source>
        <dbReference type="EMBL" id="ACU53493.1"/>
    </source>
</evidence>
<evidence type="ECO:0000256" key="3">
    <source>
        <dbReference type="ARBA" id="ARBA00022741"/>
    </source>
</evidence>
<dbReference type="InterPro" id="IPR004095">
    <property type="entry name" value="TGS"/>
</dbReference>
<name>C7M399_ACIFD</name>
<dbReference type="NCBIfam" id="TIGR00092">
    <property type="entry name" value="redox-regulated ATPase YchF"/>
    <property type="match status" value="1"/>
</dbReference>
<dbReference type="EMBL" id="CP001631">
    <property type="protein sequence ID" value="ACU53493.1"/>
    <property type="molecule type" value="Genomic_DNA"/>
</dbReference>
<dbReference type="PROSITE" id="PS51710">
    <property type="entry name" value="G_OBG"/>
    <property type="match status" value="1"/>
</dbReference>
<evidence type="ECO:0000256" key="4">
    <source>
        <dbReference type="ARBA" id="ARBA00022840"/>
    </source>
</evidence>
<dbReference type="SUPFAM" id="SSF81271">
    <property type="entry name" value="TGS-like"/>
    <property type="match status" value="1"/>
</dbReference>
<dbReference type="PANTHER" id="PTHR23305">
    <property type="entry name" value="OBG GTPASE FAMILY"/>
    <property type="match status" value="1"/>
</dbReference>
<evidence type="ECO:0000256" key="2">
    <source>
        <dbReference type="ARBA" id="ARBA00022723"/>
    </source>
</evidence>
<dbReference type="PROSITE" id="PS51880">
    <property type="entry name" value="TGS"/>
    <property type="match status" value="1"/>
</dbReference>
<evidence type="ECO:0000259" key="6">
    <source>
        <dbReference type="PROSITE" id="PS51710"/>
    </source>
</evidence>
<dbReference type="InterPro" id="IPR012676">
    <property type="entry name" value="TGS-like"/>
</dbReference>
<dbReference type="PIRSF" id="PIRSF006641">
    <property type="entry name" value="CHP00092"/>
    <property type="match status" value="1"/>
</dbReference>
<dbReference type="InterPro" id="IPR031167">
    <property type="entry name" value="G_OBG"/>
</dbReference>
<keyword evidence="5" id="KW-0460">Magnesium</keyword>
<dbReference type="AlphaFoldDB" id="C7M399"/>
<keyword evidence="3" id="KW-0547">Nucleotide-binding</keyword>
<dbReference type="eggNOG" id="COG0012">
    <property type="taxonomic scope" value="Bacteria"/>
</dbReference>
<dbReference type="Gene3D" id="3.10.20.30">
    <property type="match status" value="1"/>
</dbReference>
<evidence type="ECO:0000313" key="9">
    <source>
        <dbReference type="Proteomes" id="UP000000771"/>
    </source>
</evidence>
<dbReference type="InterPro" id="IPR006073">
    <property type="entry name" value="GTP-bd"/>
</dbReference>
<proteinExistence type="predicted"/>
<evidence type="ECO:0000256" key="1">
    <source>
        <dbReference type="ARBA" id="ARBA00001946"/>
    </source>
</evidence>
<protein>
    <submittedName>
        <fullName evidence="8">GTP-binding protein YchF</fullName>
    </submittedName>
</protein>
<dbReference type="InterPro" id="IPR004396">
    <property type="entry name" value="ATPase_YchF/OLA1"/>
</dbReference>
<dbReference type="Pfam" id="PF06071">
    <property type="entry name" value="YchF-GTPase_C"/>
    <property type="match status" value="1"/>
</dbReference>
<keyword evidence="9" id="KW-1185">Reference proteome</keyword>
<dbReference type="GO" id="GO:0005737">
    <property type="term" value="C:cytoplasm"/>
    <property type="evidence" value="ECO:0007669"/>
    <property type="project" value="TreeGrafter"/>
</dbReference>
<evidence type="ECO:0000259" key="7">
    <source>
        <dbReference type="PROSITE" id="PS51880"/>
    </source>
</evidence>
<accession>C7M399</accession>